<dbReference type="GO" id="GO:0008270">
    <property type="term" value="F:zinc ion binding"/>
    <property type="evidence" value="ECO:0007669"/>
    <property type="project" value="InterPro"/>
</dbReference>
<sequence>MRRGKRFLKLYSLMLTMLATLTILAVVLRPVDGWVPLLKQQYTLHFGPQVLNLHPLATPTPTEPVYEIKAQFHGDSGLISGQMNVTVPELRLDGLPLYLYVPMQVYGVKVNGTAVKAQVSEGQVLVPVKKSTAPQTVTLTFRTQLPKAPSRTGYWQGVATASYWYPIVGVERDGEWMKRPATLGFGDPYLMDLGNYRVELTTPGAFKWYSSGVQTGEQKLEDGRKMLTFQAQKVRNFAMVGGAGFAETKYRTEEGMLVTVASVAKADLGRAAALTRSAVKTYTQRIGTNPYPVLSVLELPAGTIYAHELPNLALFAQDLWEYDDPEHWIVHEIAHAWFYNAVGNYEVETPWLDEGLADYAALLDMERREGAGAYQARINDAWKRFANNYTYSPYPYGTSNRVKTGKSAVPYGTYQTSQAHYYYTYQRMVLMYHDLRKLLGDEAFFKFLKQYYLKNAGRTATRADLEKALADIEPKAVGRLKMWLDTPNDELIGNVAGRFQK</sequence>
<reference evidence="5" key="1">
    <citation type="submission" date="2017-05" db="EMBL/GenBank/DDBJ databases">
        <authorList>
            <person name="Sung H."/>
        </authorList>
    </citation>
    <scope>NUCLEOTIDE SEQUENCE [LARGE SCALE GENOMIC DNA]</scope>
    <source>
        <strain evidence="5">AR23208</strain>
    </source>
</reference>
<gene>
    <name evidence="4" type="ORF">CBW65_05345</name>
</gene>
<comment type="cofactor">
    <cofactor evidence="2">
        <name>Zn(2+)</name>
        <dbReference type="ChEBI" id="CHEBI:29105"/>
    </cofactor>
    <text evidence="2">Binds 1 zinc ion per subunit.</text>
</comment>
<evidence type="ECO:0000256" key="1">
    <source>
        <dbReference type="PIRSR" id="PIRSR634015-1"/>
    </source>
</evidence>
<name>A0A1Y0ILY3_9BACL</name>
<dbReference type="SUPFAM" id="SSF55486">
    <property type="entry name" value="Metalloproteases ('zincins'), catalytic domain"/>
    <property type="match status" value="1"/>
</dbReference>
<dbReference type="EMBL" id="CP021434">
    <property type="protein sequence ID" value="ARU60565.1"/>
    <property type="molecule type" value="Genomic_DNA"/>
</dbReference>
<feature type="active site" description="Proton donor" evidence="1">
    <location>
        <position position="425"/>
    </location>
</feature>
<dbReference type="KEGG" id="tum:CBW65_05345"/>
<feature type="binding site" evidence="2">
    <location>
        <position position="331"/>
    </location>
    <ligand>
        <name>Zn(2+)</name>
        <dbReference type="ChEBI" id="CHEBI:29105"/>
        <note>catalytic</note>
    </ligand>
</feature>
<organism evidence="4 5">
    <name type="scientific">Tumebacillus avium</name>
    <dbReference type="NCBI Taxonomy" id="1903704"/>
    <lineage>
        <taxon>Bacteria</taxon>
        <taxon>Bacillati</taxon>
        <taxon>Bacillota</taxon>
        <taxon>Bacilli</taxon>
        <taxon>Bacillales</taxon>
        <taxon>Alicyclobacillaceae</taxon>
        <taxon>Tumebacillus</taxon>
    </lineage>
</organism>
<feature type="binding site" evidence="2">
    <location>
        <position position="335"/>
    </location>
    <ligand>
        <name>Zn(2+)</name>
        <dbReference type="ChEBI" id="CHEBI:29105"/>
        <note>catalytic</note>
    </ligand>
</feature>
<dbReference type="Gene3D" id="1.10.390.10">
    <property type="entry name" value="Neutral Protease Domain 2"/>
    <property type="match status" value="1"/>
</dbReference>
<feature type="domain" description="Peptidase M1 membrane alanine aminopeptidase" evidence="3">
    <location>
        <begin position="327"/>
        <end position="478"/>
    </location>
</feature>
<keyword evidence="2" id="KW-0479">Metal-binding</keyword>
<dbReference type="PANTHER" id="PTHR45726">
    <property type="entry name" value="LEUKOTRIENE A-4 HYDROLASE"/>
    <property type="match status" value="1"/>
</dbReference>
<evidence type="ECO:0000313" key="4">
    <source>
        <dbReference type="EMBL" id="ARU60565.1"/>
    </source>
</evidence>
<dbReference type="RefSeq" id="WP_087455957.1">
    <property type="nucleotide sequence ID" value="NZ_CP021434.1"/>
</dbReference>
<dbReference type="Proteomes" id="UP000195437">
    <property type="component" value="Chromosome"/>
</dbReference>
<accession>A0A1Y0ILY3</accession>
<dbReference type="InterPro" id="IPR034015">
    <property type="entry name" value="M1_LTA4H"/>
</dbReference>
<evidence type="ECO:0000256" key="2">
    <source>
        <dbReference type="PIRSR" id="PIRSR634015-3"/>
    </source>
</evidence>
<keyword evidence="2" id="KW-0862">Zinc</keyword>
<dbReference type="GO" id="GO:0008237">
    <property type="term" value="F:metallopeptidase activity"/>
    <property type="evidence" value="ECO:0007669"/>
    <property type="project" value="InterPro"/>
</dbReference>
<evidence type="ECO:0000259" key="3">
    <source>
        <dbReference type="Pfam" id="PF01433"/>
    </source>
</evidence>
<dbReference type="AlphaFoldDB" id="A0A1Y0ILY3"/>
<proteinExistence type="predicted"/>
<dbReference type="InterPro" id="IPR027268">
    <property type="entry name" value="Peptidase_M4/M1_CTD_sf"/>
</dbReference>
<protein>
    <recommendedName>
        <fullName evidence="3">Peptidase M1 membrane alanine aminopeptidase domain-containing protein</fullName>
    </recommendedName>
</protein>
<feature type="binding site" evidence="2">
    <location>
        <position position="354"/>
    </location>
    <ligand>
        <name>Zn(2+)</name>
        <dbReference type="ChEBI" id="CHEBI:29105"/>
        <note>catalytic</note>
    </ligand>
</feature>
<evidence type="ECO:0000313" key="5">
    <source>
        <dbReference type="Proteomes" id="UP000195437"/>
    </source>
</evidence>
<dbReference type="InterPro" id="IPR014782">
    <property type="entry name" value="Peptidase_M1_dom"/>
</dbReference>
<dbReference type="OrthoDB" id="9814383at2"/>
<dbReference type="Pfam" id="PF01433">
    <property type="entry name" value="Peptidase_M1"/>
    <property type="match status" value="1"/>
</dbReference>
<dbReference type="PANTHER" id="PTHR45726:SF3">
    <property type="entry name" value="LEUKOTRIENE A-4 HYDROLASE"/>
    <property type="match status" value="1"/>
</dbReference>
<feature type="active site" description="Proton acceptor" evidence="1">
    <location>
        <position position="332"/>
    </location>
</feature>
<keyword evidence="5" id="KW-1185">Reference proteome</keyword>